<dbReference type="Gene3D" id="1.10.1240.10">
    <property type="entry name" value="Methionine synthase domain"/>
    <property type="match status" value="1"/>
</dbReference>
<keyword evidence="2" id="KW-0238">DNA-binding</keyword>
<dbReference type="Pfam" id="PF13411">
    <property type="entry name" value="MerR_1"/>
    <property type="match status" value="1"/>
</dbReference>
<proteinExistence type="predicted"/>
<gene>
    <name evidence="2" type="ORF">GGR22_003392</name>
</gene>
<evidence type="ECO:0000259" key="1">
    <source>
        <dbReference type="PROSITE" id="PS50937"/>
    </source>
</evidence>
<dbReference type="RefSeq" id="WP_182494556.1">
    <property type="nucleotide sequence ID" value="NZ_JACJIS010000005.1"/>
</dbReference>
<dbReference type="Pfam" id="PF02607">
    <property type="entry name" value="B12-binding_2"/>
    <property type="match status" value="1"/>
</dbReference>
<dbReference type="PROSITE" id="PS50937">
    <property type="entry name" value="HTH_MERR_2"/>
    <property type="match status" value="1"/>
</dbReference>
<organism evidence="2 3">
    <name type="scientific">Flavobacterium gossypii</name>
    <dbReference type="NCBI Taxonomy" id="1646119"/>
    <lineage>
        <taxon>Bacteria</taxon>
        <taxon>Pseudomonadati</taxon>
        <taxon>Bacteroidota</taxon>
        <taxon>Flavobacteriia</taxon>
        <taxon>Flavobacteriales</taxon>
        <taxon>Flavobacteriaceae</taxon>
        <taxon>Flavobacterium</taxon>
    </lineage>
</organism>
<keyword evidence="3" id="KW-1185">Reference proteome</keyword>
<comment type="caution">
    <text evidence="2">The sequence shown here is derived from an EMBL/GenBank/DDBJ whole genome shotgun (WGS) entry which is preliminary data.</text>
</comment>
<name>A0ABR6DUP0_9FLAO</name>
<dbReference type="InterPro" id="IPR003759">
    <property type="entry name" value="Cbl-bd_cap"/>
</dbReference>
<evidence type="ECO:0000313" key="3">
    <source>
        <dbReference type="Proteomes" id="UP000555003"/>
    </source>
</evidence>
<dbReference type="CDD" id="cd01104">
    <property type="entry name" value="HTH_MlrA-CarA"/>
    <property type="match status" value="1"/>
</dbReference>
<dbReference type="EMBL" id="JACJIS010000005">
    <property type="protein sequence ID" value="MBA9075209.1"/>
    <property type="molecule type" value="Genomic_DNA"/>
</dbReference>
<accession>A0ABR6DUP0</accession>
<dbReference type="SMART" id="SM00422">
    <property type="entry name" value="HTH_MERR"/>
    <property type="match status" value="1"/>
</dbReference>
<dbReference type="SUPFAM" id="SSF46955">
    <property type="entry name" value="Putative DNA-binding domain"/>
    <property type="match status" value="1"/>
</dbReference>
<dbReference type="InterPro" id="IPR009061">
    <property type="entry name" value="DNA-bd_dom_put_sf"/>
</dbReference>
<evidence type="ECO:0000313" key="2">
    <source>
        <dbReference type="EMBL" id="MBA9075209.1"/>
    </source>
</evidence>
<feature type="domain" description="HTH merR-type" evidence="1">
    <location>
        <begin position="7"/>
        <end position="57"/>
    </location>
</feature>
<dbReference type="InterPro" id="IPR000551">
    <property type="entry name" value="MerR-type_HTH_dom"/>
</dbReference>
<dbReference type="Gene3D" id="1.10.1660.10">
    <property type="match status" value="1"/>
</dbReference>
<dbReference type="Gene3D" id="3.40.50.280">
    <property type="entry name" value="Cobalamin-binding domain"/>
    <property type="match status" value="1"/>
</dbReference>
<protein>
    <submittedName>
        <fullName evidence="2">DNA-binding transcriptional MerR regulator</fullName>
    </submittedName>
</protein>
<dbReference type="Proteomes" id="UP000555003">
    <property type="component" value="Unassembled WGS sequence"/>
</dbReference>
<dbReference type="InterPro" id="IPR036594">
    <property type="entry name" value="Meth_synthase_dom"/>
</dbReference>
<reference evidence="2 3" key="1">
    <citation type="submission" date="2020-08" db="EMBL/GenBank/DDBJ databases">
        <title>Genomic Encyclopedia of Type Strains, Phase IV (KMG-IV): sequencing the most valuable type-strain genomes for metagenomic binning, comparative biology and taxonomic classification.</title>
        <authorList>
            <person name="Goeker M."/>
        </authorList>
    </citation>
    <scope>NUCLEOTIDE SEQUENCE [LARGE SCALE GENOMIC DNA]</scope>
    <source>
        <strain evidence="2 3">DSM 100397</strain>
    </source>
</reference>
<sequence>MNSIKSVFSIKDLENLSGIKAHTIRIWEKRYNILEPMRTTTNIRLYDVENLQKLLNITLLHSHGYKISKISKFPPEKIPQLVQEIVSDKSAKNHAINAFKMAMMNFDQTLFFTTYNKLLFEKSFREVFTEIFIPLMNEIGILWQTGTITPSHEHFISYLIRQKLLSSIEQLQILEPAKKDKVFILYLPQNEIHELGLIYLNYEILFHGYKTIYLGQSIPIENLKDLTNLFDTTVFVSYWTVFPEIEETASYIKTIQEEILTDKKSELWILGKLAKYIPAQNLTSQISVYFSMQEVLNKL</sequence>
<dbReference type="GO" id="GO:0003677">
    <property type="term" value="F:DNA binding"/>
    <property type="evidence" value="ECO:0007669"/>
    <property type="project" value="UniProtKB-KW"/>
</dbReference>